<reference evidence="2" key="1">
    <citation type="journal article" date="2019" name="Plant Biotechnol. J.">
        <title>Genome sequencing of the Australian wild diploid species Gossypium australe highlights disease resistance and delayed gland morphogenesis.</title>
        <authorList>
            <person name="Cai Y."/>
            <person name="Cai X."/>
            <person name="Wang Q."/>
            <person name="Wang P."/>
            <person name="Zhang Y."/>
            <person name="Cai C."/>
            <person name="Xu Y."/>
            <person name="Wang K."/>
            <person name="Zhou Z."/>
            <person name="Wang C."/>
            <person name="Geng S."/>
            <person name="Li B."/>
            <person name="Dong Q."/>
            <person name="Hou Y."/>
            <person name="Wang H."/>
            <person name="Ai P."/>
            <person name="Liu Z."/>
            <person name="Yi F."/>
            <person name="Sun M."/>
            <person name="An G."/>
            <person name="Cheng J."/>
            <person name="Zhang Y."/>
            <person name="Shi Q."/>
            <person name="Xie Y."/>
            <person name="Shi X."/>
            <person name="Chang Y."/>
            <person name="Huang F."/>
            <person name="Chen Y."/>
            <person name="Hong S."/>
            <person name="Mi L."/>
            <person name="Sun Q."/>
            <person name="Zhang L."/>
            <person name="Zhou B."/>
            <person name="Peng R."/>
            <person name="Zhang X."/>
            <person name="Liu F."/>
        </authorList>
    </citation>
    <scope>NUCLEOTIDE SEQUENCE [LARGE SCALE GENOMIC DNA]</scope>
    <source>
        <strain evidence="2">cv. PA1801</strain>
    </source>
</reference>
<evidence type="ECO:0000313" key="2">
    <source>
        <dbReference type="Proteomes" id="UP000325315"/>
    </source>
</evidence>
<keyword evidence="2" id="KW-1185">Reference proteome</keyword>
<comment type="caution">
    <text evidence="1">The sequence shown here is derived from an EMBL/GenBank/DDBJ whole genome shotgun (WGS) entry which is preliminary data.</text>
</comment>
<dbReference type="EMBL" id="SMMG02000006">
    <property type="protein sequence ID" value="KAA3469217.1"/>
    <property type="molecule type" value="Genomic_DNA"/>
</dbReference>
<dbReference type="OrthoDB" id="991388at2759"/>
<evidence type="ECO:0000313" key="1">
    <source>
        <dbReference type="EMBL" id="KAA3469217.1"/>
    </source>
</evidence>
<protein>
    <submittedName>
        <fullName evidence="1">Exo_endo_phos domain-containing protein</fullName>
    </submittedName>
</protein>
<proteinExistence type="predicted"/>
<gene>
    <name evidence="1" type="ORF">EPI10_015026</name>
</gene>
<name>A0A5B6VJL5_9ROSI</name>
<accession>A0A5B6VJL5</accession>
<dbReference type="AlphaFoldDB" id="A0A5B6VJL5"/>
<dbReference type="Proteomes" id="UP000325315">
    <property type="component" value="Unassembled WGS sequence"/>
</dbReference>
<sequence>METNVNRKLMEKIRRKYIFEQGIGVNAEGTKGGLSLGWRDGMNLTLKSCLKLHIDVEVEEIGELIVWRFTGFYGAPMENERKDLWNLLRHLKRGCNKPWLWYTLERGRLAGNNIRERLERGVAN</sequence>
<organism evidence="1 2">
    <name type="scientific">Gossypium australe</name>
    <dbReference type="NCBI Taxonomy" id="47621"/>
    <lineage>
        <taxon>Eukaryota</taxon>
        <taxon>Viridiplantae</taxon>
        <taxon>Streptophyta</taxon>
        <taxon>Embryophyta</taxon>
        <taxon>Tracheophyta</taxon>
        <taxon>Spermatophyta</taxon>
        <taxon>Magnoliopsida</taxon>
        <taxon>eudicotyledons</taxon>
        <taxon>Gunneridae</taxon>
        <taxon>Pentapetalae</taxon>
        <taxon>rosids</taxon>
        <taxon>malvids</taxon>
        <taxon>Malvales</taxon>
        <taxon>Malvaceae</taxon>
        <taxon>Malvoideae</taxon>
        <taxon>Gossypium</taxon>
    </lineage>
</organism>